<accession>E3PWR3</accession>
<dbReference type="BioCyc" id="CSTI499177:GJE9-796-MONOMER"/>
<feature type="domain" description="HTH iclR-type" evidence="4">
    <location>
        <begin position="8"/>
        <end position="68"/>
    </location>
</feature>
<keyword evidence="1" id="KW-0805">Transcription regulation</keyword>
<gene>
    <name evidence="6" type="ordered locus">CLOST_0752</name>
</gene>
<keyword evidence="2" id="KW-0238">DNA-binding</keyword>
<evidence type="ECO:0000313" key="6">
    <source>
        <dbReference type="EMBL" id="CBH20878.1"/>
    </source>
</evidence>
<dbReference type="InterPro" id="IPR005471">
    <property type="entry name" value="Tscrpt_reg_IclR_N"/>
</dbReference>
<evidence type="ECO:0000256" key="1">
    <source>
        <dbReference type="ARBA" id="ARBA00023015"/>
    </source>
</evidence>
<dbReference type="SUPFAM" id="SSF55781">
    <property type="entry name" value="GAF domain-like"/>
    <property type="match status" value="1"/>
</dbReference>
<feature type="domain" description="IclR-ED" evidence="5">
    <location>
        <begin position="69"/>
        <end position="255"/>
    </location>
</feature>
<keyword evidence="3" id="KW-0804">Transcription</keyword>
<dbReference type="Pfam" id="PF01614">
    <property type="entry name" value="IclR_C"/>
    <property type="match status" value="1"/>
</dbReference>
<dbReference type="GO" id="GO:0003700">
    <property type="term" value="F:DNA-binding transcription factor activity"/>
    <property type="evidence" value="ECO:0007669"/>
    <property type="project" value="TreeGrafter"/>
</dbReference>
<dbReference type="GO" id="GO:0003677">
    <property type="term" value="F:DNA binding"/>
    <property type="evidence" value="ECO:0007669"/>
    <property type="project" value="UniProtKB-KW"/>
</dbReference>
<dbReference type="Gene3D" id="1.10.10.10">
    <property type="entry name" value="Winged helix-like DNA-binding domain superfamily/Winged helix DNA-binding domain"/>
    <property type="match status" value="1"/>
</dbReference>
<dbReference type="Gene3D" id="3.30.450.40">
    <property type="match status" value="1"/>
</dbReference>
<dbReference type="InterPro" id="IPR029016">
    <property type="entry name" value="GAF-like_dom_sf"/>
</dbReference>
<dbReference type="PANTHER" id="PTHR30136">
    <property type="entry name" value="HELIX-TURN-HELIX TRANSCRIPTIONAL REGULATOR, ICLR FAMILY"/>
    <property type="match status" value="1"/>
</dbReference>
<evidence type="ECO:0000256" key="3">
    <source>
        <dbReference type="ARBA" id="ARBA00023163"/>
    </source>
</evidence>
<dbReference type="InterPro" id="IPR050707">
    <property type="entry name" value="HTH_MetabolicPath_Reg"/>
</dbReference>
<evidence type="ECO:0000259" key="5">
    <source>
        <dbReference type="PROSITE" id="PS51078"/>
    </source>
</evidence>
<evidence type="ECO:0000259" key="4">
    <source>
        <dbReference type="PROSITE" id="PS51077"/>
    </source>
</evidence>
<dbReference type="Proteomes" id="UP000007041">
    <property type="component" value="Chromosome"/>
</dbReference>
<dbReference type="KEGG" id="cst:CLOST_0752"/>
<dbReference type="HOGENOM" id="CLU_062618_7_1_9"/>
<dbReference type="GO" id="GO:0045892">
    <property type="term" value="P:negative regulation of DNA-templated transcription"/>
    <property type="evidence" value="ECO:0007669"/>
    <property type="project" value="TreeGrafter"/>
</dbReference>
<organism evidence="6 7">
    <name type="scientific">Acetoanaerobium sticklandii (strain ATCC 12662 / DSM 519 / JCM 1433 / CCUG 9281 / NCIMB 10654 / HF)</name>
    <name type="common">Clostridium sticklandii</name>
    <dbReference type="NCBI Taxonomy" id="499177"/>
    <lineage>
        <taxon>Bacteria</taxon>
        <taxon>Bacillati</taxon>
        <taxon>Bacillota</taxon>
        <taxon>Clostridia</taxon>
        <taxon>Peptostreptococcales</taxon>
        <taxon>Filifactoraceae</taxon>
        <taxon>Acetoanaerobium</taxon>
    </lineage>
</organism>
<dbReference type="eggNOG" id="COG1414">
    <property type="taxonomic scope" value="Bacteria"/>
</dbReference>
<dbReference type="InterPro" id="IPR036390">
    <property type="entry name" value="WH_DNA-bd_sf"/>
</dbReference>
<dbReference type="EMBL" id="FP565809">
    <property type="protein sequence ID" value="CBH20878.1"/>
    <property type="molecule type" value="Genomic_DNA"/>
</dbReference>
<keyword evidence="7" id="KW-1185">Reference proteome</keyword>
<dbReference type="STRING" id="1511.CLOST_0752"/>
<evidence type="ECO:0000313" key="7">
    <source>
        <dbReference type="Proteomes" id="UP000007041"/>
    </source>
</evidence>
<dbReference type="Pfam" id="PF09339">
    <property type="entry name" value="HTH_IclR"/>
    <property type="match status" value="1"/>
</dbReference>
<protein>
    <submittedName>
        <fullName evidence="6">Putative IclR family transcriptional regulator</fullName>
    </submittedName>
</protein>
<dbReference type="PROSITE" id="PS51078">
    <property type="entry name" value="ICLR_ED"/>
    <property type="match status" value="1"/>
</dbReference>
<dbReference type="SMART" id="SM00346">
    <property type="entry name" value="HTH_ICLR"/>
    <property type="match status" value="1"/>
</dbReference>
<name>E3PWR3_ACESD</name>
<dbReference type="AlphaFoldDB" id="E3PWR3"/>
<dbReference type="SUPFAM" id="SSF46785">
    <property type="entry name" value="Winged helix' DNA-binding domain"/>
    <property type="match status" value="1"/>
</dbReference>
<dbReference type="InterPro" id="IPR014757">
    <property type="entry name" value="Tscrpt_reg_IclR_C"/>
</dbReference>
<dbReference type="PROSITE" id="PS51077">
    <property type="entry name" value="HTH_ICLR"/>
    <property type="match status" value="1"/>
</dbReference>
<proteinExistence type="predicted"/>
<sequence length="255" mass="28847">MSDEKYIMSSLSNALDILDLLSKRNNIGVMDISKEMGISKSSIFKMLYTLEAKGFVRKDYDAKYSLGMKFLEYGFNILNNQSIVEVVMPHIKEIRDRHNETTHLGVIDEDLNVFFMIKESSNASIQMASQIGKKMPYYATAVGKVLISDNLSDELIDRVRKSQFIAFTENTITDSEKFLEHLKMVKKDGYASDMQEYEIGLTCFAMGIKNYTGKTVAAISISGPTDRMTENKKTLLSTLKAQTDNISRELGHILK</sequence>
<evidence type="ECO:0000256" key="2">
    <source>
        <dbReference type="ARBA" id="ARBA00023125"/>
    </source>
</evidence>
<dbReference type="PANTHER" id="PTHR30136:SF7">
    <property type="entry name" value="HTH-TYPE TRANSCRIPTIONAL REGULATOR KDGR-RELATED"/>
    <property type="match status" value="1"/>
</dbReference>
<dbReference type="InterPro" id="IPR036388">
    <property type="entry name" value="WH-like_DNA-bd_sf"/>
</dbReference>
<reference evidence="7" key="1">
    <citation type="journal article" date="2010" name="BMC Genomics">
        <title>Clostridium sticklandii, a specialist in amino acid degradation:revisiting its metabolism through its genome sequence.</title>
        <authorList>
            <person name="Fonknechten N."/>
            <person name="Chaussonnerie S."/>
            <person name="Tricot S."/>
            <person name="Lajus A."/>
            <person name="Andreesen J.R."/>
            <person name="Perchat N."/>
            <person name="Pelletier E."/>
            <person name="Gouyvenoux M."/>
            <person name="Barbe V."/>
            <person name="Salanoubat M."/>
            <person name="Le Paslier D."/>
            <person name="Weissenbach J."/>
            <person name="Cohen G.N."/>
            <person name="Kreimeyer A."/>
        </authorList>
    </citation>
    <scope>NUCLEOTIDE SEQUENCE [LARGE SCALE GENOMIC DNA]</scope>
    <source>
        <strain evidence="7">ATCC 12662 / DSM 519 / JCM 1433 / CCUG 9281 / NCIMB 10654 / HF</strain>
    </source>
</reference>